<dbReference type="Pfam" id="PF14746">
    <property type="entry name" value="WASH-7_C"/>
    <property type="match status" value="1"/>
</dbReference>
<evidence type="ECO:0000259" key="1">
    <source>
        <dbReference type="Pfam" id="PF14744"/>
    </source>
</evidence>
<dbReference type="PANTHER" id="PTHR31409:SF0">
    <property type="entry name" value="WASH COMPLEX SUBUNIT 4"/>
    <property type="match status" value="1"/>
</dbReference>
<dbReference type="InParanoid" id="A0A6J2XYS5"/>
<dbReference type="GO" id="GO:0071203">
    <property type="term" value="C:WASH complex"/>
    <property type="evidence" value="ECO:0007669"/>
    <property type="project" value="InterPro"/>
</dbReference>
<dbReference type="InterPro" id="IPR027307">
    <property type="entry name" value="WASH7"/>
</dbReference>
<feature type="domain" description="WASH complex subunit 7 C-terminal" evidence="3">
    <location>
        <begin position="914"/>
        <end position="1080"/>
    </location>
</feature>
<dbReference type="GO" id="GO:0005768">
    <property type="term" value="C:endosome"/>
    <property type="evidence" value="ECO:0007669"/>
    <property type="project" value="TreeGrafter"/>
</dbReference>
<dbReference type="GeneID" id="115882174"/>
<organism evidence="4 5">
    <name type="scientific">Sitophilus oryzae</name>
    <name type="common">Rice weevil</name>
    <name type="synonym">Curculio oryzae</name>
    <dbReference type="NCBI Taxonomy" id="7048"/>
    <lineage>
        <taxon>Eukaryota</taxon>
        <taxon>Metazoa</taxon>
        <taxon>Ecdysozoa</taxon>
        <taxon>Arthropoda</taxon>
        <taxon>Hexapoda</taxon>
        <taxon>Insecta</taxon>
        <taxon>Pterygota</taxon>
        <taxon>Neoptera</taxon>
        <taxon>Endopterygota</taxon>
        <taxon>Coleoptera</taxon>
        <taxon>Polyphaga</taxon>
        <taxon>Cucujiformia</taxon>
        <taxon>Curculionidae</taxon>
        <taxon>Dryophthorinae</taxon>
        <taxon>Sitophilus</taxon>
    </lineage>
</organism>
<dbReference type="OrthoDB" id="10261210at2759"/>
<keyword evidence="4" id="KW-1185">Reference proteome</keyword>
<feature type="domain" description="WASH complex subunit 4 N-terminal" evidence="2">
    <location>
        <begin position="29"/>
        <end position="569"/>
    </location>
</feature>
<dbReference type="Proteomes" id="UP000504635">
    <property type="component" value="Unplaced"/>
</dbReference>
<dbReference type="GO" id="GO:0007032">
    <property type="term" value="P:endosome organization"/>
    <property type="evidence" value="ECO:0007669"/>
    <property type="project" value="TreeGrafter"/>
</dbReference>
<feature type="domain" description="WASH complex subunit 7 central" evidence="1">
    <location>
        <begin position="570"/>
        <end position="894"/>
    </location>
</feature>
<dbReference type="InterPro" id="IPR028282">
    <property type="entry name" value="WASH-7_central"/>
</dbReference>
<reference evidence="5" key="1">
    <citation type="submission" date="2025-08" db="UniProtKB">
        <authorList>
            <consortium name="RefSeq"/>
        </authorList>
    </citation>
    <scope>IDENTIFICATION</scope>
    <source>
        <tissue evidence="5">Gonads</tissue>
    </source>
</reference>
<evidence type="ECO:0000313" key="5">
    <source>
        <dbReference type="RefSeq" id="XP_030755920.1"/>
    </source>
</evidence>
<evidence type="ECO:0000313" key="4">
    <source>
        <dbReference type="Proteomes" id="UP000504635"/>
    </source>
</evidence>
<name>A0A6J2XYS5_SITOR</name>
<protein>
    <submittedName>
        <fullName evidence="5">WASH complex subunit 4</fullName>
    </submittedName>
</protein>
<proteinExistence type="predicted"/>
<accession>A0A6J2XYS5</accession>
<dbReference type="Pfam" id="PF14744">
    <property type="entry name" value="WASH-7_mid"/>
    <property type="match status" value="1"/>
</dbReference>
<dbReference type="RefSeq" id="XP_030755920.1">
    <property type="nucleotide sequence ID" value="XM_030900060.1"/>
</dbReference>
<dbReference type="GO" id="GO:0016197">
    <property type="term" value="P:endosomal transport"/>
    <property type="evidence" value="ECO:0007669"/>
    <property type="project" value="TreeGrafter"/>
</dbReference>
<dbReference type="AlphaFoldDB" id="A0A6J2XYS5"/>
<dbReference type="CTD" id="32594"/>
<evidence type="ECO:0000259" key="3">
    <source>
        <dbReference type="Pfam" id="PF14746"/>
    </source>
</evidence>
<dbReference type="InterPro" id="IPR028191">
    <property type="entry name" value="WASH-4_N"/>
</dbReference>
<dbReference type="PANTHER" id="PTHR31409">
    <property type="entry name" value="WASH COMPLEX SUBUNIT 4"/>
    <property type="match status" value="1"/>
</dbReference>
<dbReference type="Pfam" id="PF14745">
    <property type="entry name" value="WASH-4_N"/>
    <property type="match status" value="1"/>
</dbReference>
<dbReference type="FunCoup" id="A0A6J2XYS5">
    <property type="interactions" value="2051"/>
</dbReference>
<sequence>MWEPSSLTEKKFNAETHRLVGETQLHEFGEFIKKFTHETKETQKKFNNIFNISSKPIFLSEEVNESISILHLSHSDNKTLSKILCTLGAICQEIELLKGEAKDLYQPFIIYVEDKDENLETISNIIEPLLKIQNFVNRSNQVINLVLKQLSSILKKGFYISNTAPSFVEVLSLFADLLICLLKFTTILDQQVFKEKWLYYRRILRNMLHNNKYNFNVEELRSLDKTLAVLESTLLSGTILKDSIDKCLESKLILDIKNSSLNLEFQNFILYRINELEKEEDIRYEEMWLQLNVIMAFFCNIFGNNDKKIIKRLLDLNKKISACPLIGHIMWYPEQFLLKHVQSMAKYLDEKNIESYRLNYINTTVQNFPKDTNFFCLQACYFLIDLEKKIKINTTTLKQTQLQDISILFFDILKVLKQINYAVTWTMNIHVDKMLPITKTILTCVSHLIEVLKSVYLAFRKNMLLVCYLILLISQQLQHKALSILVSLKRNQTQDKSYKNLQLDIISALNVCENALKGPNTKWRILTVNLALSASGLSATSLSDIRQVLVELDIISRYTTLIEQFCNCSFLYWHFNYMLPVYCTKLLSSKPNIARHSLMLEALSDSEIPDGVINVILTSRLYNPVNQRIETNLRLQTHLHLQLPPSDPFQNYSAMNFQKYMLAPLNDYYKSIKNETEHYLSTMFYNLTTVVLHDWKTYGEMRKLANFQYGLETVDDDLPMQTLDQGLDVLEIMRNINVFVQKYLYNLNTQVFIEESSNNKHLNSINISHVANSIRTHGIGIMNTTVNYTYQFLKNKFRMFSQFLFDEQIKSRLLKDLRYFLDHKDEFNQMYPYEQADKFNTGIRKLGTPDGESYLDLFRKVITHIGSAMGYVRLVRSGGNRCLAEGTCFIPDLTRVKELKEMVENENLSDMSKEAVDFLINNLEGLTGNFENTTEYFQLLVKGYAPHFRNPNNIHLKNFYVIVPALTINFVEHLLSCKERLFKKNQANDAFTDDGFALGLAYIIELLDQENRLNSLHWFESVQRKFNKELLLVKEQISSSNNDDNKLKQTLSLTEKRINSFKKEFKLLEYSYSSARLFFQT</sequence>
<dbReference type="KEGG" id="soy:115882174"/>
<gene>
    <name evidence="5" type="primary">LOC115882174</name>
</gene>
<dbReference type="InterPro" id="IPR028283">
    <property type="entry name" value="WASH-7_C"/>
</dbReference>
<evidence type="ECO:0000259" key="2">
    <source>
        <dbReference type="Pfam" id="PF14745"/>
    </source>
</evidence>